<dbReference type="Proteomes" id="UP000785679">
    <property type="component" value="Unassembled WGS sequence"/>
</dbReference>
<reference evidence="1" key="1">
    <citation type="submission" date="2019-06" db="EMBL/GenBank/DDBJ databases">
        <authorList>
            <person name="Zheng W."/>
        </authorList>
    </citation>
    <scope>NUCLEOTIDE SEQUENCE</scope>
    <source>
        <strain evidence="1">QDHG01</strain>
    </source>
</reference>
<gene>
    <name evidence="1" type="ORF">FGO68_gene15089</name>
</gene>
<protein>
    <submittedName>
        <fullName evidence="1">Uncharacterized protein</fullName>
    </submittedName>
</protein>
<accession>A0A8J8T9K9</accession>
<keyword evidence="2" id="KW-1185">Reference proteome</keyword>
<organism evidence="1 2">
    <name type="scientific">Halteria grandinella</name>
    <dbReference type="NCBI Taxonomy" id="5974"/>
    <lineage>
        <taxon>Eukaryota</taxon>
        <taxon>Sar</taxon>
        <taxon>Alveolata</taxon>
        <taxon>Ciliophora</taxon>
        <taxon>Intramacronucleata</taxon>
        <taxon>Spirotrichea</taxon>
        <taxon>Stichotrichia</taxon>
        <taxon>Sporadotrichida</taxon>
        <taxon>Halteriidae</taxon>
        <taxon>Halteria</taxon>
    </lineage>
</organism>
<dbReference type="EMBL" id="RRYP01001149">
    <property type="protein sequence ID" value="TNV86343.1"/>
    <property type="molecule type" value="Genomic_DNA"/>
</dbReference>
<dbReference type="AlphaFoldDB" id="A0A8J8T9K9"/>
<evidence type="ECO:0000313" key="2">
    <source>
        <dbReference type="Proteomes" id="UP000785679"/>
    </source>
</evidence>
<sequence>MCFSLSPARRLSQSVRKGHLSIAVVGVCNASECVFVSLPCVLDNGYEQEEPEEEPQLGLLAVDGVHAVEGQGPAEALVAHVERVAEAEVLQGHPWPVLGVVGSNVHVGDLLLDHAEVGGSESTLNYVLKHFVLIIIYYININHSIASLDLAPMVPPWTPPPILARLENDDSDDCGL</sequence>
<comment type="caution">
    <text evidence="1">The sequence shown here is derived from an EMBL/GenBank/DDBJ whole genome shotgun (WGS) entry which is preliminary data.</text>
</comment>
<proteinExistence type="predicted"/>
<name>A0A8J8T9K9_HALGN</name>
<evidence type="ECO:0000313" key="1">
    <source>
        <dbReference type="EMBL" id="TNV86343.1"/>
    </source>
</evidence>